<dbReference type="InParanoid" id="A0A316YGX4"/>
<dbReference type="GO" id="GO:0072546">
    <property type="term" value="C:EMC complex"/>
    <property type="evidence" value="ECO:0007669"/>
    <property type="project" value="UniProtKB-UniRule"/>
</dbReference>
<accession>A0A316YGX4</accession>
<keyword evidence="5" id="KW-0808">Transferase</keyword>
<evidence type="ECO:0000313" key="6">
    <source>
        <dbReference type="Proteomes" id="UP000245768"/>
    </source>
</evidence>
<reference evidence="5 6" key="1">
    <citation type="journal article" date="2018" name="Mol. Biol. Evol.">
        <title>Broad Genomic Sampling Reveals a Smut Pathogenic Ancestry of the Fungal Clade Ustilaginomycotina.</title>
        <authorList>
            <person name="Kijpornyongpan T."/>
            <person name="Mondo S.J."/>
            <person name="Barry K."/>
            <person name="Sandor L."/>
            <person name="Lee J."/>
            <person name="Lipzen A."/>
            <person name="Pangilinan J."/>
            <person name="LaButti K."/>
            <person name="Hainaut M."/>
            <person name="Henrissat B."/>
            <person name="Grigoriev I.V."/>
            <person name="Spatafora J.W."/>
            <person name="Aime M.C."/>
        </authorList>
    </citation>
    <scope>NUCLEOTIDE SEQUENCE [LARGE SCALE GENOMIC DNA]</scope>
    <source>
        <strain evidence="5 6">MCA 4198</strain>
    </source>
</reference>
<dbReference type="Proteomes" id="UP000245768">
    <property type="component" value="Unassembled WGS sequence"/>
</dbReference>
<dbReference type="InterPro" id="IPR055217">
    <property type="entry name" value="TPR_EMC2"/>
</dbReference>
<sequence>MASTASSSKTSASQAIEWLAQQRRRPDRQSAKVVEYGTLVLEGGHVKALKDDVWAFLEQVGIAALDLGKFDLAQLCVARLNTRFPDSARVTAMQGMLLEARGEASKALKLYEDVLAQDKTNLTIVKRQIAVLKSLDRQKAIEALVAYLDTYYADPEGWQEMAALYSELQMHQQAAFTLEELLVIVPHNSFFVLQYAETLYTLARLPEAYKAYLRVLEMCGVDVSSTGGQGGLKSGPWVRALWGLKLLQEAPSSAVVAASAAGSLEVKVEQADAIDRLVTDLLLNTAYHGSSLGAKSTREAARKIM</sequence>
<keyword evidence="2" id="KW-0802">TPR repeat</keyword>
<comment type="subcellular location">
    <subcellularLocation>
        <location evidence="3">Endoplasmic reticulum membrane</location>
        <topology evidence="3">Peripheral membrane protein</topology>
        <orientation evidence="3">Cytoplasmic side</orientation>
    </subcellularLocation>
</comment>
<dbReference type="STRING" id="215250.A0A316YGX4"/>
<dbReference type="SUPFAM" id="SSF48452">
    <property type="entry name" value="TPR-like"/>
    <property type="match status" value="1"/>
</dbReference>
<evidence type="ECO:0000313" key="5">
    <source>
        <dbReference type="EMBL" id="PWN88677.1"/>
    </source>
</evidence>
<dbReference type="GeneID" id="37040845"/>
<gene>
    <name evidence="5" type="ORF">FA10DRAFT_233001</name>
</gene>
<evidence type="ECO:0000256" key="3">
    <source>
        <dbReference type="RuleBase" id="RU367091"/>
    </source>
</evidence>
<comment type="function">
    <text evidence="3">Part of the endoplasmic reticulum membrane protein complex (EMC) that enables the energy-independent insertion into endoplasmic reticulum membranes of newly synthesized membrane proteins.</text>
</comment>
<comment type="similarity">
    <text evidence="3">Belongs to the EMC2 family.</text>
</comment>
<feature type="domain" description="EMC2 TPR-like" evidence="4">
    <location>
        <begin position="92"/>
        <end position="198"/>
    </location>
</feature>
<protein>
    <recommendedName>
        <fullName evidence="3">ER membrane protein complex subunit 2</fullName>
    </recommendedName>
</protein>
<dbReference type="OrthoDB" id="124397at2759"/>
<dbReference type="PANTHER" id="PTHR12760">
    <property type="entry name" value="TETRATRICOPEPTIDE REPEAT PROTEIN"/>
    <property type="match status" value="1"/>
</dbReference>
<keyword evidence="3" id="KW-0472">Membrane</keyword>
<dbReference type="InterPro" id="IPR039856">
    <property type="entry name" value="EMC2-like"/>
</dbReference>
<dbReference type="FunCoup" id="A0A316YGX4">
    <property type="interactions" value="200"/>
</dbReference>
<evidence type="ECO:0000256" key="2">
    <source>
        <dbReference type="ARBA" id="ARBA00022803"/>
    </source>
</evidence>
<dbReference type="RefSeq" id="XP_025375875.1">
    <property type="nucleotide sequence ID" value="XM_025518929.1"/>
</dbReference>
<dbReference type="SMART" id="SM00028">
    <property type="entry name" value="TPR"/>
    <property type="match status" value="2"/>
</dbReference>
<dbReference type="Gene3D" id="1.25.40.10">
    <property type="entry name" value="Tetratricopeptide repeat domain"/>
    <property type="match status" value="1"/>
</dbReference>
<dbReference type="AlphaFoldDB" id="A0A316YGX4"/>
<dbReference type="InterPro" id="IPR019734">
    <property type="entry name" value="TPR_rpt"/>
</dbReference>
<organism evidence="5 6">
    <name type="scientific">Acaromyces ingoldii</name>
    <dbReference type="NCBI Taxonomy" id="215250"/>
    <lineage>
        <taxon>Eukaryota</taxon>
        <taxon>Fungi</taxon>
        <taxon>Dikarya</taxon>
        <taxon>Basidiomycota</taxon>
        <taxon>Ustilaginomycotina</taxon>
        <taxon>Exobasidiomycetes</taxon>
        <taxon>Exobasidiales</taxon>
        <taxon>Cryptobasidiaceae</taxon>
        <taxon>Acaromyces</taxon>
    </lineage>
</organism>
<keyword evidence="1" id="KW-0677">Repeat</keyword>
<name>A0A316YGX4_9BASI</name>
<keyword evidence="3" id="KW-0256">Endoplasmic reticulum</keyword>
<comment type="subunit">
    <text evidence="3">Component of the ER membrane protein complex (EMC).</text>
</comment>
<evidence type="ECO:0000259" key="4">
    <source>
        <dbReference type="Pfam" id="PF22890"/>
    </source>
</evidence>
<dbReference type="GO" id="GO:0016740">
    <property type="term" value="F:transferase activity"/>
    <property type="evidence" value="ECO:0007669"/>
    <property type="project" value="UniProtKB-KW"/>
</dbReference>
<evidence type="ECO:0000256" key="1">
    <source>
        <dbReference type="ARBA" id="ARBA00022737"/>
    </source>
</evidence>
<dbReference type="Pfam" id="PF22890">
    <property type="entry name" value="TPR_EMC2"/>
    <property type="match status" value="1"/>
</dbReference>
<dbReference type="InterPro" id="IPR011990">
    <property type="entry name" value="TPR-like_helical_dom_sf"/>
</dbReference>
<dbReference type="EMBL" id="KZ819638">
    <property type="protein sequence ID" value="PWN88677.1"/>
    <property type="molecule type" value="Genomic_DNA"/>
</dbReference>
<proteinExistence type="inferred from homology"/>
<keyword evidence="6" id="KW-1185">Reference proteome</keyword>